<evidence type="ECO:0000256" key="1">
    <source>
        <dbReference type="SAM" id="Coils"/>
    </source>
</evidence>
<evidence type="ECO:0000256" key="2">
    <source>
        <dbReference type="SAM" id="MobiDB-lite"/>
    </source>
</evidence>
<evidence type="ECO:0000313" key="3">
    <source>
        <dbReference type="EMBL" id="NHC36711.1"/>
    </source>
</evidence>
<gene>
    <name evidence="3" type="ORF">QH73_0019050</name>
</gene>
<reference evidence="3 4" key="1">
    <citation type="journal article" date="2015" name="Genome Announc.">
        <title>Draft Genome Sequence of the Terrestrial Cyanobacterium Scytonema millei VB511283, Isolated from Eastern India.</title>
        <authorList>
            <person name="Sen D."/>
            <person name="Chandrababunaidu M.M."/>
            <person name="Singh D."/>
            <person name="Sanghi N."/>
            <person name="Ghorai A."/>
            <person name="Mishra G.P."/>
            <person name="Madduluri M."/>
            <person name="Adhikary S.P."/>
            <person name="Tripathy S."/>
        </authorList>
    </citation>
    <scope>NUCLEOTIDE SEQUENCE [LARGE SCALE GENOMIC DNA]</scope>
    <source>
        <strain evidence="3 4">VB511283</strain>
    </source>
</reference>
<feature type="region of interest" description="Disordered" evidence="2">
    <location>
        <begin position="12"/>
        <end position="37"/>
    </location>
</feature>
<dbReference type="EMBL" id="JTJC03000005">
    <property type="protein sequence ID" value="NHC36711.1"/>
    <property type="molecule type" value="Genomic_DNA"/>
</dbReference>
<feature type="coiled-coil region" evidence="1">
    <location>
        <begin position="44"/>
        <end position="87"/>
    </location>
</feature>
<accession>A0A9X5E887</accession>
<organism evidence="3 4">
    <name type="scientific">Scytonema millei VB511283</name>
    <dbReference type="NCBI Taxonomy" id="1245923"/>
    <lineage>
        <taxon>Bacteria</taxon>
        <taxon>Bacillati</taxon>
        <taxon>Cyanobacteriota</taxon>
        <taxon>Cyanophyceae</taxon>
        <taxon>Nostocales</taxon>
        <taxon>Scytonemataceae</taxon>
        <taxon>Scytonema</taxon>
    </lineage>
</organism>
<dbReference type="Proteomes" id="UP000031532">
    <property type="component" value="Unassembled WGS sequence"/>
</dbReference>
<protein>
    <submittedName>
        <fullName evidence="3">Uncharacterized protein</fullName>
    </submittedName>
</protein>
<sequence length="128" mass="14901">MDEIDRLLSQLKAENEKQPAKPSPQPPVESFSTAKSSGAIDRILEQVKSDRDRQDREQEEIRQAQLKAEQLKQQQLQQEKREELKKTAQVWLEKLDPFSPEGLWFERFAEKYESKLAAAIDYLLENSG</sequence>
<dbReference type="RefSeq" id="WP_039715885.1">
    <property type="nucleotide sequence ID" value="NZ_JTJC03000005.1"/>
</dbReference>
<proteinExistence type="predicted"/>
<keyword evidence="4" id="KW-1185">Reference proteome</keyword>
<name>A0A9X5E887_9CYAN</name>
<dbReference type="NCBIfam" id="NF047397">
    <property type="entry name" value="slr1339_fam"/>
    <property type="match status" value="1"/>
</dbReference>
<dbReference type="InterPro" id="IPR058106">
    <property type="entry name" value="Slr1339"/>
</dbReference>
<evidence type="ECO:0000313" key="4">
    <source>
        <dbReference type="Proteomes" id="UP000031532"/>
    </source>
</evidence>
<keyword evidence="1" id="KW-0175">Coiled coil</keyword>
<dbReference type="Pfam" id="PF26643">
    <property type="entry name" value="Slr1339"/>
    <property type="match status" value="1"/>
</dbReference>
<dbReference type="OrthoDB" id="425925at2"/>
<comment type="caution">
    <text evidence="3">The sequence shown here is derived from an EMBL/GenBank/DDBJ whole genome shotgun (WGS) entry which is preliminary data.</text>
</comment>
<dbReference type="AlphaFoldDB" id="A0A9X5E887"/>